<sequence>MAMSAGGSSLEEDVIRARALVSTDWLQEHLEEVTILDIRGEVEKLPAEADFVQTVYRPCKEDFLNGHIPGAEFVDWTADIVDPQSLVPVQLSPKDLFEAAMEERGVCNDNTVVVYDNGNMLFATRLWWALTYYGHKDVRILNGGWKRWCAEERDISVDTECPLKKYAEFNARVELPSLRCVASDMREVIKKTSDACIVDARNAAQFTSKERRAKRSGCIPGATNIPYKRLINKEMGGYLRYCNGGVASTAVLFALWKLGIPLCNLSNYDGSWGEWGNQEDDELYPVART</sequence>
<dbReference type="PaxDb" id="55529-EKX36289"/>
<evidence type="ECO:0000259" key="3">
    <source>
        <dbReference type="PROSITE" id="PS50206"/>
    </source>
</evidence>
<dbReference type="OrthoDB" id="270167at2759"/>
<keyword evidence="1" id="KW-0808">Transferase</keyword>
<dbReference type="PANTHER" id="PTHR11364">
    <property type="entry name" value="THIOSULFATE SULFERTANSFERASE"/>
    <property type="match status" value="1"/>
</dbReference>
<keyword evidence="2" id="KW-0677">Repeat</keyword>
<evidence type="ECO:0000256" key="1">
    <source>
        <dbReference type="ARBA" id="ARBA00022679"/>
    </source>
</evidence>
<dbReference type="SUPFAM" id="SSF52821">
    <property type="entry name" value="Rhodanese/Cell cycle control phosphatase"/>
    <property type="match status" value="2"/>
</dbReference>
<dbReference type="InterPro" id="IPR045078">
    <property type="entry name" value="TST/MPST-like"/>
</dbReference>
<evidence type="ECO:0000256" key="2">
    <source>
        <dbReference type="ARBA" id="ARBA00022737"/>
    </source>
</evidence>
<dbReference type="Pfam" id="PF00581">
    <property type="entry name" value="Rhodanese"/>
    <property type="match status" value="2"/>
</dbReference>
<dbReference type="InterPro" id="IPR001763">
    <property type="entry name" value="Rhodanese-like_dom"/>
</dbReference>
<name>L1IK63_GUITC</name>
<organism evidence="4">
    <name type="scientific">Guillardia theta (strain CCMP2712)</name>
    <name type="common">Cryptophyte</name>
    <dbReference type="NCBI Taxonomy" id="905079"/>
    <lineage>
        <taxon>Eukaryota</taxon>
        <taxon>Cryptophyceae</taxon>
        <taxon>Pyrenomonadales</taxon>
        <taxon>Geminigeraceae</taxon>
        <taxon>Guillardia</taxon>
    </lineage>
</organism>
<dbReference type="PROSITE" id="PS00380">
    <property type="entry name" value="RHODANESE_1"/>
    <property type="match status" value="1"/>
</dbReference>
<gene>
    <name evidence="4" type="ORF">GUITHDRAFT_117517</name>
</gene>
<evidence type="ECO:0000313" key="4">
    <source>
        <dbReference type="EMBL" id="EKX36289.1"/>
    </source>
</evidence>
<reference evidence="6" key="2">
    <citation type="submission" date="2012-11" db="EMBL/GenBank/DDBJ databases">
        <authorList>
            <person name="Kuo A."/>
            <person name="Curtis B.A."/>
            <person name="Tanifuji G."/>
            <person name="Burki F."/>
            <person name="Gruber A."/>
            <person name="Irimia M."/>
            <person name="Maruyama S."/>
            <person name="Arias M.C."/>
            <person name="Ball S.G."/>
            <person name="Gile G.H."/>
            <person name="Hirakawa Y."/>
            <person name="Hopkins J.F."/>
            <person name="Rensing S.A."/>
            <person name="Schmutz J."/>
            <person name="Symeonidi A."/>
            <person name="Elias M."/>
            <person name="Eveleigh R.J."/>
            <person name="Herman E.K."/>
            <person name="Klute M.J."/>
            <person name="Nakayama T."/>
            <person name="Obornik M."/>
            <person name="Reyes-Prieto A."/>
            <person name="Armbrust E.V."/>
            <person name="Aves S.J."/>
            <person name="Beiko R.G."/>
            <person name="Coutinho P."/>
            <person name="Dacks J.B."/>
            <person name="Durnford D.G."/>
            <person name="Fast N.M."/>
            <person name="Green B.R."/>
            <person name="Grisdale C."/>
            <person name="Hempe F."/>
            <person name="Henrissat B."/>
            <person name="Hoppner M.P."/>
            <person name="Ishida K.-I."/>
            <person name="Kim E."/>
            <person name="Koreny L."/>
            <person name="Kroth P.G."/>
            <person name="Liu Y."/>
            <person name="Malik S.-B."/>
            <person name="Maier U.G."/>
            <person name="McRose D."/>
            <person name="Mock T."/>
            <person name="Neilson J.A."/>
            <person name="Onodera N.T."/>
            <person name="Poole A.M."/>
            <person name="Pritham E.J."/>
            <person name="Richards T.A."/>
            <person name="Rocap G."/>
            <person name="Roy S.W."/>
            <person name="Sarai C."/>
            <person name="Schaack S."/>
            <person name="Shirato S."/>
            <person name="Slamovits C.H."/>
            <person name="Spencer D.F."/>
            <person name="Suzuki S."/>
            <person name="Worden A.Z."/>
            <person name="Zauner S."/>
            <person name="Barry K."/>
            <person name="Bell C."/>
            <person name="Bharti A.K."/>
            <person name="Crow J.A."/>
            <person name="Grimwood J."/>
            <person name="Kramer R."/>
            <person name="Lindquist E."/>
            <person name="Lucas S."/>
            <person name="Salamov A."/>
            <person name="McFadden G.I."/>
            <person name="Lane C.E."/>
            <person name="Keeling P.J."/>
            <person name="Gray M.W."/>
            <person name="Grigoriev I.V."/>
            <person name="Archibald J.M."/>
        </authorList>
    </citation>
    <scope>NUCLEOTIDE SEQUENCE</scope>
    <source>
        <strain evidence="6">CCMP2712</strain>
    </source>
</reference>
<dbReference type="InterPro" id="IPR001307">
    <property type="entry name" value="Thiosulphate_STrfase_CS"/>
</dbReference>
<dbReference type="KEGG" id="gtt:GUITHDRAFT_117517"/>
<evidence type="ECO:0000313" key="5">
    <source>
        <dbReference type="EnsemblProtists" id="EKX36289"/>
    </source>
</evidence>
<dbReference type="PANTHER" id="PTHR11364:SF27">
    <property type="entry name" value="SULFURTRANSFERASE"/>
    <property type="match status" value="1"/>
</dbReference>
<dbReference type="InterPro" id="IPR036873">
    <property type="entry name" value="Rhodanese-like_dom_sf"/>
</dbReference>
<dbReference type="EMBL" id="JH993076">
    <property type="protein sequence ID" value="EKX36289.1"/>
    <property type="molecule type" value="Genomic_DNA"/>
</dbReference>
<keyword evidence="6" id="KW-1185">Reference proteome</keyword>
<accession>L1IK63</accession>
<evidence type="ECO:0000313" key="6">
    <source>
        <dbReference type="Proteomes" id="UP000011087"/>
    </source>
</evidence>
<proteinExistence type="predicted"/>
<dbReference type="PROSITE" id="PS50206">
    <property type="entry name" value="RHODANESE_3"/>
    <property type="match status" value="2"/>
</dbReference>
<reference evidence="4 6" key="1">
    <citation type="journal article" date="2012" name="Nature">
        <title>Algal genomes reveal evolutionary mosaicism and the fate of nucleomorphs.</title>
        <authorList>
            <consortium name="DOE Joint Genome Institute"/>
            <person name="Curtis B.A."/>
            <person name="Tanifuji G."/>
            <person name="Burki F."/>
            <person name="Gruber A."/>
            <person name="Irimia M."/>
            <person name="Maruyama S."/>
            <person name="Arias M.C."/>
            <person name="Ball S.G."/>
            <person name="Gile G.H."/>
            <person name="Hirakawa Y."/>
            <person name="Hopkins J.F."/>
            <person name="Kuo A."/>
            <person name="Rensing S.A."/>
            <person name="Schmutz J."/>
            <person name="Symeonidi A."/>
            <person name="Elias M."/>
            <person name="Eveleigh R.J."/>
            <person name="Herman E.K."/>
            <person name="Klute M.J."/>
            <person name="Nakayama T."/>
            <person name="Obornik M."/>
            <person name="Reyes-Prieto A."/>
            <person name="Armbrust E.V."/>
            <person name="Aves S.J."/>
            <person name="Beiko R.G."/>
            <person name="Coutinho P."/>
            <person name="Dacks J.B."/>
            <person name="Durnford D.G."/>
            <person name="Fast N.M."/>
            <person name="Green B.R."/>
            <person name="Grisdale C.J."/>
            <person name="Hempel F."/>
            <person name="Henrissat B."/>
            <person name="Hoppner M.P."/>
            <person name="Ishida K."/>
            <person name="Kim E."/>
            <person name="Koreny L."/>
            <person name="Kroth P.G."/>
            <person name="Liu Y."/>
            <person name="Malik S.B."/>
            <person name="Maier U.G."/>
            <person name="McRose D."/>
            <person name="Mock T."/>
            <person name="Neilson J.A."/>
            <person name="Onodera N.T."/>
            <person name="Poole A.M."/>
            <person name="Pritham E.J."/>
            <person name="Richards T.A."/>
            <person name="Rocap G."/>
            <person name="Roy S.W."/>
            <person name="Sarai C."/>
            <person name="Schaack S."/>
            <person name="Shirato S."/>
            <person name="Slamovits C.H."/>
            <person name="Spencer D.F."/>
            <person name="Suzuki S."/>
            <person name="Worden A.Z."/>
            <person name="Zauner S."/>
            <person name="Barry K."/>
            <person name="Bell C."/>
            <person name="Bharti A.K."/>
            <person name="Crow J.A."/>
            <person name="Grimwood J."/>
            <person name="Kramer R."/>
            <person name="Lindquist E."/>
            <person name="Lucas S."/>
            <person name="Salamov A."/>
            <person name="McFadden G.I."/>
            <person name="Lane C.E."/>
            <person name="Keeling P.J."/>
            <person name="Gray M.W."/>
            <person name="Grigoriev I.V."/>
            <person name="Archibald J.M."/>
        </authorList>
    </citation>
    <scope>NUCLEOTIDE SEQUENCE</scope>
    <source>
        <strain evidence="4 6">CCMP2712</strain>
    </source>
</reference>
<dbReference type="STRING" id="905079.L1IK63"/>
<dbReference type="AlphaFoldDB" id="L1IK63"/>
<feature type="domain" description="Rhodanese" evidence="3">
    <location>
        <begin position="191"/>
        <end position="284"/>
    </location>
</feature>
<dbReference type="OMA" id="TWFALTE"/>
<reference evidence="5" key="3">
    <citation type="submission" date="2016-03" db="UniProtKB">
        <authorList>
            <consortium name="EnsemblProtists"/>
        </authorList>
    </citation>
    <scope>IDENTIFICATION</scope>
</reference>
<dbReference type="Proteomes" id="UP000011087">
    <property type="component" value="Unassembled WGS sequence"/>
</dbReference>
<dbReference type="EnsemblProtists" id="EKX36289">
    <property type="protein sequence ID" value="EKX36289"/>
    <property type="gene ID" value="GUITHDRAFT_117517"/>
</dbReference>
<feature type="domain" description="Rhodanese" evidence="3">
    <location>
        <begin position="29"/>
        <end position="157"/>
    </location>
</feature>
<dbReference type="RefSeq" id="XP_005823269.1">
    <property type="nucleotide sequence ID" value="XM_005823212.1"/>
</dbReference>
<dbReference type="eggNOG" id="KOG1529">
    <property type="taxonomic scope" value="Eukaryota"/>
</dbReference>
<dbReference type="GO" id="GO:0004792">
    <property type="term" value="F:thiosulfate-cyanide sulfurtransferase activity"/>
    <property type="evidence" value="ECO:0007669"/>
    <property type="project" value="InterPro"/>
</dbReference>
<protein>
    <recommendedName>
        <fullName evidence="3">Rhodanese domain-containing protein</fullName>
    </recommendedName>
</protein>
<dbReference type="CDD" id="cd01448">
    <property type="entry name" value="TST_Repeat_1"/>
    <property type="match status" value="1"/>
</dbReference>
<dbReference type="SMART" id="SM00450">
    <property type="entry name" value="RHOD"/>
    <property type="match status" value="2"/>
</dbReference>
<dbReference type="GeneID" id="17293056"/>
<dbReference type="HOGENOM" id="CLU_031618_3_0_1"/>
<dbReference type="Gene3D" id="3.40.250.10">
    <property type="entry name" value="Rhodanese-like domain"/>
    <property type="match status" value="3"/>
</dbReference>